<evidence type="ECO:0000313" key="8">
    <source>
        <dbReference type="EMBL" id="ACO61782.1"/>
    </source>
</evidence>
<gene>
    <name evidence="8" type="ORF">MICPUN_97151</name>
</gene>
<evidence type="ECO:0000256" key="3">
    <source>
        <dbReference type="ARBA" id="ARBA00022723"/>
    </source>
</evidence>
<feature type="binding site" evidence="5">
    <location>
        <position position="256"/>
    </location>
    <ligand>
        <name>a divalent metal cation</name>
        <dbReference type="ChEBI" id="CHEBI:60240"/>
        <label>2</label>
        <note>catalytic</note>
    </ligand>
</feature>
<dbReference type="InterPro" id="IPR000994">
    <property type="entry name" value="Pept_M24"/>
</dbReference>
<keyword evidence="9" id="KW-1185">Reference proteome</keyword>
<dbReference type="RefSeq" id="XP_002500524.1">
    <property type="nucleotide sequence ID" value="XM_002500478.1"/>
</dbReference>
<dbReference type="Pfam" id="PF00557">
    <property type="entry name" value="Peptidase_M24"/>
    <property type="match status" value="1"/>
</dbReference>
<evidence type="ECO:0000259" key="7">
    <source>
        <dbReference type="Pfam" id="PF00557"/>
    </source>
</evidence>
<dbReference type="KEGG" id="mis:MICPUN_97151"/>
<dbReference type="OrthoDB" id="3209743at2759"/>
<dbReference type="Proteomes" id="UP000002009">
    <property type="component" value="Chromosome 3"/>
</dbReference>
<dbReference type="InterPro" id="IPR002467">
    <property type="entry name" value="Pept_M24A_MAP1"/>
</dbReference>
<dbReference type="EMBL" id="CP001324">
    <property type="protein sequence ID" value="ACO61782.1"/>
    <property type="molecule type" value="Genomic_DNA"/>
</dbReference>
<dbReference type="GO" id="GO:0006508">
    <property type="term" value="P:proteolysis"/>
    <property type="evidence" value="ECO:0007669"/>
    <property type="project" value="UniProtKB-KW"/>
</dbReference>
<dbReference type="InterPro" id="IPR036005">
    <property type="entry name" value="Creatinase/aminopeptidase-like"/>
</dbReference>
<feature type="binding site" evidence="5">
    <location>
        <position position="287"/>
    </location>
    <ligand>
        <name>a divalent metal cation</name>
        <dbReference type="ChEBI" id="CHEBI:60240"/>
        <label>1</label>
    </ligand>
</feature>
<evidence type="ECO:0000256" key="2">
    <source>
        <dbReference type="ARBA" id="ARBA00022670"/>
    </source>
</evidence>
<dbReference type="MEROPS" id="M24.017"/>
<dbReference type="GO" id="GO:0005829">
    <property type="term" value="C:cytosol"/>
    <property type="evidence" value="ECO:0007669"/>
    <property type="project" value="TreeGrafter"/>
</dbReference>
<sequence length="311" mass="33965">MPEFKWTGPLRPMKVSPKRSVPKIGWLCPLPDYARTGWPEAEFASSLQHKLEVKTPEQLAKMRAACSLGRAVMDAVAAAIKPGVTTDQLDRICHAMTLMNGAYPSPRNYMGFPKSLCTSVNEVVCHGIPDARPLEDGDIVNLDITVCLDGYHGDLNETYFVGTGSSDPERAERAKALMKCALECLELAMARCTPGARFRDLGEAIQTHANGRGYGVVKDFCGHGIGALFHCAPNVPHYAKNKAVGVMKPGMTFTIEPMVNEGTHRTKHWPDGWTAVTADGGRSAQYEHTMAVTETGLDVLTKRTANSRPFY</sequence>
<feature type="binding site" evidence="5">
    <location>
        <position position="143"/>
    </location>
    <ligand>
        <name>a divalent metal cation</name>
        <dbReference type="ChEBI" id="CHEBI:60240"/>
        <label>1</label>
    </ligand>
</feature>
<dbReference type="eggNOG" id="KOG2738">
    <property type="taxonomic scope" value="Eukaryota"/>
</dbReference>
<dbReference type="GO" id="GO:0046872">
    <property type="term" value="F:metal ion binding"/>
    <property type="evidence" value="ECO:0007669"/>
    <property type="project" value="UniProtKB-UniRule"/>
</dbReference>
<comment type="cofactor">
    <cofactor evidence="5">
        <name>Co(2+)</name>
        <dbReference type="ChEBI" id="CHEBI:48828"/>
    </cofactor>
    <cofactor evidence="5">
        <name>Zn(2+)</name>
        <dbReference type="ChEBI" id="CHEBI:29105"/>
    </cofactor>
    <cofactor evidence="5">
        <name>Mn(2+)</name>
        <dbReference type="ChEBI" id="CHEBI:29035"/>
    </cofactor>
    <cofactor evidence="5">
        <name>Fe(2+)</name>
        <dbReference type="ChEBI" id="CHEBI:29033"/>
    </cofactor>
    <text evidence="5">Binds 2 divalent metal cations per subunit. Has a high-affinity and a low affinity metal-binding site. The true nature of the physiological cofactor is under debate. The enzyme is active with cobalt, zinc, manganese or divalent iron ions. Most likely, methionine aminopeptidases function as mononuclear Fe(2+)-metalloproteases under physiological conditions, and the catalytically relevant metal-binding site has been assigned to the histidine-containing high-affinity site.</text>
</comment>
<accession>C1E1Q7</accession>
<evidence type="ECO:0000256" key="4">
    <source>
        <dbReference type="ARBA" id="ARBA00022801"/>
    </source>
</evidence>
<feature type="binding site" evidence="5">
    <location>
        <position position="287"/>
    </location>
    <ligand>
        <name>a divalent metal cation</name>
        <dbReference type="ChEBI" id="CHEBI:60240"/>
        <label>2</label>
        <note>catalytic</note>
    </ligand>
</feature>
<evidence type="ECO:0000256" key="6">
    <source>
        <dbReference type="RuleBase" id="RU003653"/>
    </source>
</evidence>
<keyword evidence="4 5" id="KW-0378">Hydrolase</keyword>
<dbReference type="STRING" id="296587.C1E1Q7"/>
<dbReference type="HAMAP" id="MF_01974">
    <property type="entry name" value="MetAP_1"/>
    <property type="match status" value="1"/>
</dbReference>
<dbReference type="PRINTS" id="PR00599">
    <property type="entry name" value="MAPEPTIDASE"/>
</dbReference>
<keyword evidence="2 5" id="KW-0645">Protease</keyword>
<evidence type="ECO:0000256" key="1">
    <source>
        <dbReference type="ARBA" id="ARBA00022438"/>
    </source>
</evidence>
<dbReference type="InterPro" id="IPR001714">
    <property type="entry name" value="Pept_M24_MAP"/>
</dbReference>
<evidence type="ECO:0000313" key="9">
    <source>
        <dbReference type="Proteomes" id="UP000002009"/>
    </source>
</evidence>
<comment type="similarity">
    <text evidence="5">Belongs to the peptidase M24A family. Methionine aminopeptidase type 1 subfamily.</text>
</comment>
<dbReference type="PANTHER" id="PTHR43330:SF7">
    <property type="entry name" value="METHIONINE AMINOPEPTIDASE 1"/>
    <property type="match status" value="1"/>
</dbReference>
<dbReference type="PANTHER" id="PTHR43330">
    <property type="entry name" value="METHIONINE AMINOPEPTIDASE"/>
    <property type="match status" value="1"/>
</dbReference>
<dbReference type="EC" id="3.4.11.18" evidence="6"/>
<evidence type="ECO:0000256" key="5">
    <source>
        <dbReference type="HAMAP-Rule" id="MF_03174"/>
    </source>
</evidence>
<comment type="function">
    <text evidence="6">Cotranslationally removes the N-terminal methionine from nascent proteins. The N-terminal methionine is often cleaved when the second residue in the primary sequence is small and uncharged (Met-Ala-, Cys, Gly, Pro, Ser, Thr, or Val).</text>
</comment>
<keyword evidence="1 5" id="KW-0031">Aminopeptidase</keyword>
<name>C1E1Q7_MICCC</name>
<dbReference type="OMA" id="SIKRPDW"/>
<organism evidence="8 9">
    <name type="scientific">Micromonas commoda (strain RCC299 / NOUM17 / CCMP2709)</name>
    <name type="common">Picoplanktonic green alga</name>
    <dbReference type="NCBI Taxonomy" id="296587"/>
    <lineage>
        <taxon>Eukaryota</taxon>
        <taxon>Viridiplantae</taxon>
        <taxon>Chlorophyta</taxon>
        <taxon>Mamiellophyceae</taxon>
        <taxon>Mamiellales</taxon>
        <taxon>Mamiellaceae</taxon>
        <taxon>Micromonas</taxon>
    </lineage>
</organism>
<feature type="binding site" evidence="5">
    <location>
        <position position="154"/>
    </location>
    <ligand>
        <name>a divalent metal cation</name>
        <dbReference type="ChEBI" id="CHEBI:60240"/>
        <label>2</label>
        <note>catalytic</note>
    </ligand>
</feature>
<protein>
    <recommendedName>
        <fullName evidence="6">Methionine aminopeptidase</fullName>
        <ecNumber evidence="6">3.4.11.18</ecNumber>
    </recommendedName>
</protein>
<dbReference type="NCBIfam" id="TIGR00500">
    <property type="entry name" value="met_pdase_I"/>
    <property type="match status" value="1"/>
</dbReference>
<feature type="domain" description="Peptidase M24" evidence="7">
    <location>
        <begin position="61"/>
        <end position="294"/>
    </location>
</feature>
<feature type="binding site" evidence="5">
    <location>
        <position position="126"/>
    </location>
    <ligand>
        <name>substrate</name>
    </ligand>
</feature>
<dbReference type="GO" id="GO:0004239">
    <property type="term" value="F:initiator methionyl aminopeptidase activity"/>
    <property type="evidence" value="ECO:0007669"/>
    <property type="project" value="UniProtKB-UniRule"/>
</dbReference>
<dbReference type="InParanoid" id="C1E1Q7"/>
<dbReference type="AlphaFoldDB" id="C1E1Q7"/>
<dbReference type="GO" id="GO:0070006">
    <property type="term" value="F:metalloaminopeptidase activity"/>
    <property type="evidence" value="ECO:0007669"/>
    <property type="project" value="UniProtKB-UniRule"/>
</dbReference>
<dbReference type="GeneID" id="8241715"/>
<keyword evidence="3 5" id="KW-0479">Metal-binding</keyword>
<feature type="binding site" evidence="5">
    <location>
        <position position="223"/>
    </location>
    <ligand>
        <name>a divalent metal cation</name>
        <dbReference type="ChEBI" id="CHEBI:60240"/>
        <label>2</label>
        <note>catalytic</note>
    </ligand>
</feature>
<reference evidence="8 9" key="1">
    <citation type="journal article" date="2009" name="Science">
        <title>Green evolution and dynamic adaptations revealed by genomes of the marine picoeukaryotes Micromonas.</title>
        <authorList>
            <person name="Worden A.Z."/>
            <person name="Lee J.H."/>
            <person name="Mock T."/>
            <person name="Rouze P."/>
            <person name="Simmons M.P."/>
            <person name="Aerts A.L."/>
            <person name="Allen A.E."/>
            <person name="Cuvelier M.L."/>
            <person name="Derelle E."/>
            <person name="Everett M.V."/>
            <person name="Foulon E."/>
            <person name="Grimwood J."/>
            <person name="Gundlach H."/>
            <person name="Henrissat B."/>
            <person name="Napoli C."/>
            <person name="McDonald S.M."/>
            <person name="Parker M.S."/>
            <person name="Rombauts S."/>
            <person name="Salamov A."/>
            <person name="Von Dassow P."/>
            <person name="Badger J.H."/>
            <person name="Coutinho P.M."/>
            <person name="Demir E."/>
            <person name="Dubchak I."/>
            <person name="Gentemann C."/>
            <person name="Eikrem W."/>
            <person name="Gready J.E."/>
            <person name="John U."/>
            <person name="Lanier W."/>
            <person name="Lindquist E.A."/>
            <person name="Lucas S."/>
            <person name="Mayer K.F."/>
            <person name="Moreau H."/>
            <person name="Not F."/>
            <person name="Otillar R."/>
            <person name="Panaud O."/>
            <person name="Pangilinan J."/>
            <person name="Paulsen I."/>
            <person name="Piegu B."/>
            <person name="Poliakov A."/>
            <person name="Robbens S."/>
            <person name="Schmutz J."/>
            <person name="Toulza E."/>
            <person name="Wyss T."/>
            <person name="Zelensky A."/>
            <person name="Zhou K."/>
            <person name="Armbrust E.V."/>
            <person name="Bhattacharya D."/>
            <person name="Goodenough U.W."/>
            <person name="Van de Peer Y."/>
            <person name="Grigoriev I.V."/>
        </authorList>
    </citation>
    <scope>NUCLEOTIDE SEQUENCE [LARGE SCALE GENOMIC DNA]</scope>
    <source>
        <strain evidence="9">RCC299 / NOUM17</strain>
    </source>
</reference>
<feature type="binding site" evidence="5">
    <location>
        <position position="154"/>
    </location>
    <ligand>
        <name>a divalent metal cation</name>
        <dbReference type="ChEBI" id="CHEBI:60240"/>
        <label>1</label>
    </ligand>
</feature>
<proteinExistence type="inferred from homology"/>
<dbReference type="Gene3D" id="3.90.230.10">
    <property type="entry name" value="Creatinase/methionine aminopeptidase superfamily"/>
    <property type="match status" value="1"/>
</dbReference>
<dbReference type="PROSITE" id="PS00680">
    <property type="entry name" value="MAP_1"/>
    <property type="match status" value="1"/>
</dbReference>
<feature type="binding site" evidence="5">
    <location>
        <position position="230"/>
    </location>
    <ligand>
        <name>substrate</name>
    </ligand>
</feature>
<dbReference type="CDD" id="cd01086">
    <property type="entry name" value="MetAP1"/>
    <property type="match status" value="1"/>
</dbReference>
<comment type="catalytic activity">
    <reaction evidence="5 6">
        <text>Release of N-terminal amino acids, preferentially methionine, from peptides and arylamides.</text>
        <dbReference type="EC" id="3.4.11.18"/>
    </reaction>
</comment>
<dbReference type="SUPFAM" id="SSF55920">
    <property type="entry name" value="Creatinase/aminopeptidase"/>
    <property type="match status" value="1"/>
</dbReference>